<dbReference type="EMBL" id="FZNW01000012">
    <property type="protein sequence ID" value="SNR63367.1"/>
    <property type="molecule type" value="Genomic_DNA"/>
</dbReference>
<evidence type="ECO:0000256" key="4">
    <source>
        <dbReference type="ARBA" id="ARBA00022827"/>
    </source>
</evidence>
<comment type="cofactor">
    <cofactor evidence="1 5">
        <name>FAD</name>
        <dbReference type="ChEBI" id="CHEBI:57692"/>
    </cofactor>
</comment>
<feature type="domain" description="Acyl-CoA oxidase/dehydrogenase middle" evidence="8">
    <location>
        <begin position="155"/>
        <end position="237"/>
    </location>
</feature>
<dbReference type="InterPro" id="IPR009075">
    <property type="entry name" value="AcylCo_DH/oxidase_C"/>
</dbReference>
<keyword evidence="11" id="KW-1185">Reference proteome</keyword>
<dbReference type="PANTHER" id="PTHR43884:SF40">
    <property type="entry name" value="ACYL-COA DEHYDROGENASE"/>
    <property type="match status" value="1"/>
</dbReference>
<dbReference type="Pfam" id="PF00441">
    <property type="entry name" value="Acyl-CoA_dh_1"/>
    <property type="match status" value="1"/>
</dbReference>
<feature type="domain" description="Acyl-CoA dehydrogenase/oxidase C-terminal" evidence="7">
    <location>
        <begin position="251"/>
        <end position="325"/>
    </location>
</feature>
<sequence>MNPICRPDLNALEGLDPAHHRAVMAFGEFAREEVASTARRRDSAPLGQVDWEMVREAQQLGGLRMGIPEELGGLGLSNQALGHVMEEFAAADPGFALILGATGLFHIPLLLSNDDRLVETYLMPFTGDVPLIGCNAVAEECNGMDVVRREHAEYAVNMTTARADGDAFIVSGKKKYITNAPVARFATVMVNVDGYPGSTGMTCMVVDLDWDGVIRGETADKAGYRAAAAGELIFNDVRVPKSNVIGDVLGGWDLNVTQGNLCRITCASIATGIARHALDHALEWATERRQTGKLLVEHQMSARKFADMAARVSSARAVDRSSAKSRPHAPGPGTGTGGGQARRRRGRRAQRQYGDVAAGSAGVPAHRRHRAHRARFHGTTDL</sequence>
<dbReference type="InterPro" id="IPR013786">
    <property type="entry name" value="AcylCoA_DH/ox_N"/>
</dbReference>
<dbReference type="SUPFAM" id="SSF56645">
    <property type="entry name" value="Acyl-CoA dehydrogenase NM domain-like"/>
    <property type="match status" value="1"/>
</dbReference>
<dbReference type="OrthoDB" id="2769798at2"/>
<evidence type="ECO:0000256" key="5">
    <source>
        <dbReference type="RuleBase" id="RU362125"/>
    </source>
</evidence>
<feature type="domain" description="Acyl-CoA dehydrogenase/oxidase N-terminal" evidence="9">
    <location>
        <begin position="22"/>
        <end position="122"/>
    </location>
</feature>
<dbReference type="Pfam" id="PF02771">
    <property type="entry name" value="Acyl-CoA_dh_N"/>
    <property type="match status" value="1"/>
</dbReference>
<dbReference type="InterPro" id="IPR037069">
    <property type="entry name" value="AcylCoA_DH/ox_N_sf"/>
</dbReference>
<reference evidence="10 11" key="1">
    <citation type="submission" date="2017-06" db="EMBL/GenBank/DDBJ databases">
        <authorList>
            <person name="Kim H.J."/>
            <person name="Triplett B.A."/>
        </authorList>
    </citation>
    <scope>NUCLEOTIDE SEQUENCE [LARGE SCALE GENOMIC DNA]</scope>
    <source>
        <strain evidence="10 11">DSM 45207</strain>
    </source>
</reference>
<gene>
    <name evidence="10" type="ORF">SAMN06265360_112153</name>
</gene>
<keyword evidence="5" id="KW-0560">Oxidoreductase</keyword>
<dbReference type="GO" id="GO:0050660">
    <property type="term" value="F:flavin adenine dinucleotide binding"/>
    <property type="evidence" value="ECO:0007669"/>
    <property type="project" value="InterPro"/>
</dbReference>
<evidence type="ECO:0000256" key="2">
    <source>
        <dbReference type="ARBA" id="ARBA00009347"/>
    </source>
</evidence>
<dbReference type="InterPro" id="IPR036250">
    <property type="entry name" value="AcylCo_DH-like_C"/>
</dbReference>
<evidence type="ECO:0000313" key="11">
    <source>
        <dbReference type="Proteomes" id="UP000198348"/>
    </source>
</evidence>
<feature type="compositionally biased region" description="Basic residues" evidence="6">
    <location>
        <begin position="365"/>
        <end position="376"/>
    </location>
</feature>
<dbReference type="Proteomes" id="UP000198348">
    <property type="component" value="Unassembled WGS sequence"/>
</dbReference>
<evidence type="ECO:0000256" key="3">
    <source>
        <dbReference type="ARBA" id="ARBA00022630"/>
    </source>
</evidence>
<feature type="compositionally biased region" description="Basic residues" evidence="6">
    <location>
        <begin position="341"/>
        <end position="350"/>
    </location>
</feature>
<evidence type="ECO:0000313" key="10">
    <source>
        <dbReference type="EMBL" id="SNR63367.1"/>
    </source>
</evidence>
<evidence type="ECO:0000259" key="7">
    <source>
        <dbReference type="Pfam" id="PF00441"/>
    </source>
</evidence>
<protein>
    <submittedName>
        <fullName evidence="10">Acyl-CoA dehydrogenase</fullName>
    </submittedName>
</protein>
<evidence type="ECO:0000256" key="1">
    <source>
        <dbReference type="ARBA" id="ARBA00001974"/>
    </source>
</evidence>
<dbReference type="Gene3D" id="1.10.540.10">
    <property type="entry name" value="Acyl-CoA dehydrogenase/oxidase, N-terminal domain"/>
    <property type="match status" value="1"/>
</dbReference>
<proteinExistence type="inferred from homology"/>
<dbReference type="InterPro" id="IPR006091">
    <property type="entry name" value="Acyl-CoA_Oxase/DH_mid-dom"/>
</dbReference>
<dbReference type="InterPro" id="IPR046373">
    <property type="entry name" value="Acyl-CoA_Oxase/DH_mid-dom_sf"/>
</dbReference>
<comment type="similarity">
    <text evidence="2 5">Belongs to the acyl-CoA dehydrogenase family.</text>
</comment>
<dbReference type="SUPFAM" id="SSF47203">
    <property type="entry name" value="Acyl-CoA dehydrogenase C-terminal domain-like"/>
    <property type="match status" value="1"/>
</dbReference>
<keyword evidence="4 5" id="KW-0274">FAD</keyword>
<keyword evidence="3 5" id="KW-0285">Flavoprotein</keyword>
<feature type="region of interest" description="Disordered" evidence="6">
    <location>
        <begin position="316"/>
        <end position="382"/>
    </location>
</feature>
<dbReference type="Gene3D" id="2.40.110.10">
    <property type="entry name" value="Butyryl-CoA Dehydrogenase, subunit A, domain 2"/>
    <property type="match status" value="1"/>
</dbReference>
<dbReference type="Pfam" id="PF02770">
    <property type="entry name" value="Acyl-CoA_dh_M"/>
    <property type="match status" value="1"/>
</dbReference>
<evidence type="ECO:0000256" key="6">
    <source>
        <dbReference type="SAM" id="MobiDB-lite"/>
    </source>
</evidence>
<dbReference type="PANTHER" id="PTHR43884">
    <property type="entry name" value="ACYL-COA DEHYDROGENASE"/>
    <property type="match status" value="1"/>
</dbReference>
<organism evidence="10 11">
    <name type="scientific">Haloechinothrix alba</name>
    <dbReference type="NCBI Taxonomy" id="664784"/>
    <lineage>
        <taxon>Bacteria</taxon>
        <taxon>Bacillati</taxon>
        <taxon>Actinomycetota</taxon>
        <taxon>Actinomycetes</taxon>
        <taxon>Pseudonocardiales</taxon>
        <taxon>Pseudonocardiaceae</taxon>
        <taxon>Haloechinothrix</taxon>
    </lineage>
</organism>
<accession>A0A238XWS3</accession>
<evidence type="ECO:0000259" key="8">
    <source>
        <dbReference type="Pfam" id="PF02770"/>
    </source>
</evidence>
<dbReference type="GO" id="GO:0003995">
    <property type="term" value="F:acyl-CoA dehydrogenase activity"/>
    <property type="evidence" value="ECO:0007669"/>
    <property type="project" value="TreeGrafter"/>
</dbReference>
<evidence type="ECO:0000259" key="9">
    <source>
        <dbReference type="Pfam" id="PF02771"/>
    </source>
</evidence>
<dbReference type="InterPro" id="IPR009100">
    <property type="entry name" value="AcylCoA_DH/oxidase_NM_dom_sf"/>
</dbReference>
<dbReference type="Gene3D" id="1.20.140.10">
    <property type="entry name" value="Butyryl-CoA Dehydrogenase, subunit A, domain 3"/>
    <property type="match status" value="1"/>
</dbReference>
<dbReference type="AlphaFoldDB" id="A0A238XWS3"/>
<name>A0A238XWS3_9PSEU</name>